<dbReference type="GO" id="GO:0016020">
    <property type="term" value="C:membrane"/>
    <property type="evidence" value="ECO:0007669"/>
    <property type="project" value="UniProtKB-SubCell"/>
</dbReference>
<dbReference type="PROSITE" id="PS50850">
    <property type="entry name" value="MFS"/>
    <property type="match status" value="1"/>
</dbReference>
<feature type="transmembrane region" description="Helical" evidence="7">
    <location>
        <begin position="390"/>
        <end position="413"/>
    </location>
</feature>
<dbReference type="InterPro" id="IPR036259">
    <property type="entry name" value="MFS_trans_sf"/>
</dbReference>
<protein>
    <submittedName>
        <fullName evidence="9">MFS maltose permease MalP</fullName>
    </submittedName>
</protein>
<comment type="similarity">
    <text evidence="2">Belongs to the major facilitator superfamily. Sugar transporter (TC 2.A.1.1) family.</text>
</comment>
<evidence type="ECO:0000256" key="1">
    <source>
        <dbReference type="ARBA" id="ARBA00004141"/>
    </source>
</evidence>
<proteinExistence type="inferred from homology"/>
<keyword evidence="5 7" id="KW-0472">Membrane</keyword>
<evidence type="ECO:0000313" key="10">
    <source>
        <dbReference type="Proteomes" id="UP001174934"/>
    </source>
</evidence>
<evidence type="ECO:0000313" key="9">
    <source>
        <dbReference type="EMBL" id="KAK0612778.1"/>
    </source>
</evidence>
<organism evidence="9 10">
    <name type="scientific">Bombardia bombarda</name>
    <dbReference type="NCBI Taxonomy" id="252184"/>
    <lineage>
        <taxon>Eukaryota</taxon>
        <taxon>Fungi</taxon>
        <taxon>Dikarya</taxon>
        <taxon>Ascomycota</taxon>
        <taxon>Pezizomycotina</taxon>
        <taxon>Sordariomycetes</taxon>
        <taxon>Sordariomycetidae</taxon>
        <taxon>Sordariales</taxon>
        <taxon>Lasiosphaeriaceae</taxon>
        <taxon>Bombardia</taxon>
    </lineage>
</organism>
<dbReference type="FunFam" id="1.20.1250.20:FF:000078">
    <property type="entry name" value="MFS maltose transporter, putative"/>
    <property type="match status" value="1"/>
</dbReference>
<evidence type="ECO:0000256" key="4">
    <source>
        <dbReference type="ARBA" id="ARBA00022989"/>
    </source>
</evidence>
<sequence length="505" mass="54916">MASPGQPAPDNNSKGQQHGPCDTSPLPITSLVDEARTATAREHEMTLWQAIRLCPKAIGWSIVLSCAIVMEGYDNALIGSFYAFPAFQKKFGQLLPHHDGTGTAYELAASWQAALSGAMNAGQLMGLLLNGVLSERIGYKKTMLVALSAVVCLVPILFFAQNVRMLVVGELLLGVPLGIFQTLSVTYASEVCPVVLRGYLAAYVNLAWVMGQILALGILKGLIHNETEWSYRIPFTIQWGWPVVIIAAAMFAPESPWWQVRHGMVAEAEETVRRLVSNKDDSEEDAMSINVKETVSLMVHTNQIEMEMSSGITYLDCFRGTNFRRTCISCGTWAIQNMCGAGLGAGEKPSISWAIGSLLLVYVFAYNCSVGPMCYAAVSEQSSIRLRSKTVVLARALYLLVGVINSVIIPYMLNPTAWNWKGKAGLFWGSCCLLCVVWSYFCLPETKGRTYGELDVLFEEGTGARCFTNSTADPFKNGRDTSPADSALVASSPLSPGAVTHMAEK</sequence>
<keyword evidence="3 7" id="KW-0812">Transmembrane</keyword>
<dbReference type="Pfam" id="PF00083">
    <property type="entry name" value="Sugar_tr"/>
    <property type="match status" value="2"/>
</dbReference>
<feature type="transmembrane region" description="Helical" evidence="7">
    <location>
        <begin position="353"/>
        <end position="378"/>
    </location>
</feature>
<evidence type="ECO:0000256" key="7">
    <source>
        <dbReference type="SAM" id="Phobius"/>
    </source>
</evidence>
<feature type="transmembrane region" description="Helical" evidence="7">
    <location>
        <begin position="200"/>
        <end position="219"/>
    </location>
</feature>
<evidence type="ECO:0000256" key="3">
    <source>
        <dbReference type="ARBA" id="ARBA00022692"/>
    </source>
</evidence>
<dbReference type="Proteomes" id="UP001174934">
    <property type="component" value="Unassembled WGS sequence"/>
</dbReference>
<evidence type="ECO:0000256" key="6">
    <source>
        <dbReference type="SAM" id="MobiDB-lite"/>
    </source>
</evidence>
<dbReference type="EMBL" id="JAULSR010000008">
    <property type="protein sequence ID" value="KAK0612778.1"/>
    <property type="molecule type" value="Genomic_DNA"/>
</dbReference>
<dbReference type="InterPro" id="IPR005828">
    <property type="entry name" value="MFS_sugar_transport-like"/>
</dbReference>
<dbReference type="InterPro" id="IPR005829">
    <property type="entry name" value="Sugar_transporter_CS"/>
</dbReference>
<feature type="region of interest" description="Disordered" evidence="6">
    <location>
        <begin position="1"/>
        <end position="26"/>
    </location>
</feature>
<evidence type="ECO:0000256" key="2">
    <source>
        <dbReference type="ARBA" id="ARBA00010992"/>
    </source>
</evidence>
<gene>
    <name evidence="9" type="ORF">B0T17DRAFT_511155</name>
</gene>
<dbReference type="PANTHER" id="PTHR48022">
    <property type="entry name" value="PLASTIDIC GLUCOSE TRANSPORTER 4"/>
    <property type="match status" value="1"/>
</dbReference>
<comment type="caution">
    <text evidence="9">The sequence shown here is derived from an EMBL/GenBank/DDBJ whole genome shotgun (WGS) entry which is preliminary data.</text>
</comment>
<feature type="transmembrane region" description="Helical" evidence="7">
    <location>
        <begin position="143"/>
        <end position="160"/>
    </location>
</feature>
<reference evidence="9" key="1">
    <citation type="submission" date="2023-06" db="EMBL/GenBank/DDBJ databases">
        <title>Genome-scale phylogeny and comparative genomics of the fungal order Sordariales.</title>
        <authorList>
            <consortium name="Lawrence Berkeley National Laboratory"/>
            <person name="Hensen N."/>
            <person name="Bonometti L."/>
            <person name="Westerberg I."/>
            <person name="Brannstrom I.O."/>
            <person name="Guillou S."/>
            <person name="Cros-Aarteil S."/>
            <person name="Calhoun S."/>
            <person name="Haridas S."/>
            <person name="Kuo A."/>
            <person name="Mondo S."/>
            <person name="Pangilinan J."/>
            <person name="Riley R."/>
            <person name="LaButti K."/>
            <person name="Andreopoulos B."/>
            <person name="Lipzen A."/>
            <person name="Chen C."/>
            <person name="Yanf M."/>
            <person name="Daum C."/>
            <person name="Ng V."/>
            <person name="Clum A."/>
            <person name="Steindorff A."/>
            <person name="Ohm R."/>
            <person name="Martin F."/>
            <person name="Silar P."/>
            <person name="Natvig D."/>
            <person name="Lalanne C."/>
            <person name="Gautier V."/>
            <person name="Ament-velasquez S.L."/>
            <person name="Kruys A."/>
            <person name="Hutchinson M.I."/>
            <person name="Powell A.J."/>
            <person name="Barry K."/>
            <person name="Miller A.N."/>
            <person name="Grigoriev I.V."/>
            <person name="Debuchy R."/>
            <person name="Gladieux P."/>
            <person name="Thoren M.H."/>
            <person name="Johannesson H."/>
        </authorList>
    </citation>
    <scope>NUCLEOTIDE SEQUENCE</scope>
    <source>
        <strain evidence="9">SMH3391-2</strain>
    </source>
</reference>
<dbReference type="Gene3D" id="1.20.1250.20">
    <property type="entry name" value="MFS general substrate transporter like domains"/>
    <property type="match status" value="2"/>
</dbReference>
<feature type="transmembrane region" description="Helical" evidence="7">
    <location>
        <begin position="167"/>
        <end position="188"/>
    </location>
</feature>
<dbReference type="PROSITE" id="PS00217">
    <property type="entry name" value="SUGAR_TRANSPORT_2"/>
    <property type="match status" value="1"/>
</dbReference>
<feature type="domain" description="Major facilitator superfamily (MFS) profile" evidence="8">
    <location>
        <begin position="60"/>
        <end position="505"/>
    </location>
</feature>
<dbReference type="PANTHER" id="PTHR48022:SF5">
    <property type="entry name" value="ALPHA-GLUCOSIDES PERMEASE MPH2-RELATED"/>
    <property type="match status" value="1"/>
</dbReference>
<evidence type="ECO:0000259" key="8">
    <source>
        <dbReference type="PROSITE" id="PS50850"/>
    </source>
</evidence>
<keyword evidence="10" id="KW-1185">Reference proteome</keyword>
<name>A0AA39WBP5_9PEZI</name>
<dbReference type="InterPro" id="IPR050360">
    <property type="entry name" value="MFS_Sugar_Transporters"/>
</dbReference>
<keyword evidence="4 7" id="KW-1133">Transmembrane helix</keyword>
<accession>A0AA39WBP5</accession>
<dbReference type="SUPFAM" id="SSF103473">
    <property type="entry name" value="MFS general substrate transporter"/>
    <property type="match status" value="1"/>
</dbReference>
<comment type="subcellular location">
    <subcellularLocation>
        <location evidence="1">Membrane</location>
        <topology evidence="1">Multi-pass membrane protein</topology>
    </subcellularLocation>
</comment>
<evidence type="ECO:0000256" key="5">
    <source>
        <dbReference type="ARBA" id="ARBA00023136"/>
    </source>
</evidence>
<dbReference type="GO" id="GO:0005351">
    <property type="term" value="F:carbohydrate:proton symporter activity"/>
    <property type="evidence" value="ECO:0007669"/>
    <property type="project" value="TreeGrafter"/>
</dbReference>
<feature type="region of interest" description="Disordered" evidence="6">
    <location>
        <begin position="480"/>
        <end position="505"/>
    </location>
</feature>
<dbReference type="InterPro" id="IPR020846">
    <property type="entry name" value="MFS_dom"/>
</dbReference>
<feature type="transmembrane region" description="Helical" evidence="7">
    <location>
        <begin position="231"/>
        <end position="252"/>
    </location>
</feature>
<dbReference type="AlphaFoldDB" id="A0AA39WBP5"/>
<feature type="transmembrane region" description="Helical" evidence="7">
    <location>
        <begin position="425"/>
        <end position="443"/>
    </location>
</feature>